<keyword evidence="1" id="KW-0812">Transmembrane</keyword>
<organism evidence="2 3">
    <name type="scientific">Fervidobacterium thailandense</name>
    <dbReference type="NCBI Taxonomy" id="1008305"/>
    <lineage>
        <taxon>Bacteria</taxon>
        <taxon>Thermotogati</taxon>
        <taxon>Thermotogota</taxon>
        <taxon>Thermotogae</taxon>
        <taxon>Thermotogales</taxon>
        <taxon>Fervidobacteriaceae</taxon>
        <taxon>Fervidobacterium</taxon>
    </lineage>
</organism>
<dbReference type="EMBL" id="LWAF01000002">
    <property type="protein sequence ID" value="ODN31119.1"/>
    <property type="molecule type" value="Genomic_DNA"/>
</dbReference>
<feature type="transmembrane region" description="Helical" evidence="1">
    <location>
        <begin position="65"/>
        <end position="86"/>
    </location>
</feature>
<sequence length="145" mass="16273">MTNVNAYAVLMFIANIVLAIPIVLSVIQQAKASMNIALVVSIVYLIISVGFFSENFAMFFQKLGITISPVGYLIIAIFAFLVSRDFGELRVRQGVRKAFWLSVIMVLLNVLDFFWVKTAALIPLFSFAWAFVLTAIICLKNWNVQ</sequence>
<name>A0A1E3G4F3_9BACT</name>
<dbReference type="STRING" id="1008305.A4H02_02300"/>
<evidence type="ECO:0000256" key="1">
    <source>
        <dbReference type="SAM" id="Phobius"/>
    </source>
</evidence>
<keyword evidence="1" id="KW-1133">Transmembrane helix</keyword>
<dbReference type="AlphaFoldDB" id="A0A1E3G4F3"/>
<comment type="caution">
    <text evidence="2">The sequence shown here is derived from an EMBL/GenBank/DDBJ whole genome shotgun (WGS) entry which is preliminary data.</text>
</comment>
<evidence type="ECO:0000313" key="2">
    <source>
        <dbReference type="EMBL" id="ODN31119.1"/>
    </source>
</evidence>
<keyword evidence="1" id="KW-0472">Membrane</keyword>
<dbReference type="RefSeq" id="WP_069292543.1">
    <property type="nucleotide sequence ID" value="NZ_CP140110.1"/>
</dbReference>
<evidence type="ECO:0000313" key="3">
    <source>
        <dbReference type="Proteomes" id="UP000094570"/>
    </source>
</evidence>
<reference evidence="3" key="1">
    <citation type="submission" date="2016-04" db="EMBL/GenBank/DDBJ databases">
        <title>The genome sequence project of a novel Fervidobacterium isolate from a hot spring in Thailand.</title>
        <authorList>
            <person name="Gonzalez J.M."/>
            <person name="Cuecas A."/>
            <person name="Kanoksilapatham W."/>
        </authorList>
    </citation>
    <scope>NUCLEOTIDE SEQUENCE [LARGE SCALE GENOMIC DNA]</scope>
    <source>
        <strain evidence="3">FC2004</strain>
    </source>
</reference>
<dbReference type="OrthoDB" id="49199at2"/>
<feature type="transmembrane region" description="Helical" evidence="1">
    <location>
        <begin position="98"/>
        <end position="115"/>
    </location>
</feature>
<proteinExistence type="predicted"/>
<dbReference type="Proteomes" id="UP000094570">
    <property type="component" value="Unassembled WGS sequence"/>
</dbReference>
<feature type="transmembrane region" description="Helical" evidence="1">
    <location>
        <begin position="34"/>
        <end position="53"/>
    </location>
</feature>
<feature type="transmembrane region" description="Helical" evidence="1">
    <location>
        <begin position="121"/>
        <end position="139"/>
    </location>
</feature>
<feature type="transmembrane region" description="Helical" evidence="1">
    <location>
        <begin position="6"/>
        <end position="27"/>
    </location>
</feature>
<gene>
    <name evidence="2" type="ORF">A4H02_02300</name>
</gene>
<accession>A0A1E3G4F3</accession>
<protein>
    <submittedName>
        <fullName evidence="2">Uncharacterized protein</fullName>
    </submittedName>
</protein>
<keyword evidence="3" id="KW-1185">Reference proteome</keyword>